<evidence type="ECO:0000313" key="2">
    <source>
        <dbReference type="Proteomes" id="UP001202328"/>
    </source>
</evidence>
<dbReference type="Proteomes" id="UP001202328">
    <property type="component" value="Unassembled WGS sequence"/>
</dbReference>
<dbReference type="EMBL" id="JAJJMB010000440">
    <property type="protein sequence ID" value="KAI3962185.1"/>
    <property type="molecule type" value="Genomic_DNA"/>
</dbReference>
<comment type="caution">
    <text evidence="1">The sequence shown here is derived from an EMBL/GenBank/DDBJ whole genome shotgun (WGS) entry which is preliminary data.</text>
</comment>
<keyword evidence="2" id="KW-1185">Reference proteome</keyword>
<name>A0AAD4TL11_9MAGN</name>
<accession>A0AAD4TL11</accession>
<evidence type="ECO:0000313" key="1">
    <source>
        <dbReference type="EMBL" id="KAI3962185.1"/>
    </source>
</evidence>
<gene>
    <name evidence="1" type="ORF">MKW98_005816</name>
</gene>
<sequence length="309" mass="34724">MQDTSLLRDLSSLPIHYKYKGPGLFSATPEKQCLPVSLSLSRKQQFLPVSLSHSRKLLVSCCVKKTDEDKVYIREEDVEVLPKTTGENVSTDKEKDVDNFGVLLKAIQKAILTNSAVYDYISKSFGPVVAWVLPFVPAVLSNIPKNISFKRSEISSKLFATGDLITFPYQGVQVFGVVKEVGESITLVRLRRGKTHFKNNKLEASQIFNITSVDEKGQIMWAINIDVECGDSDPHKMVKKIKVILDSYPLLKSNSRYNRVILDTYSVPKIIIVMWNVQKSELKDDPFSSYLDLRCALVNKIGKLGTICT</sequence>
<reference evidence="1" key="1">
    <citation type="submission" date="2022-04" db="EMBL/GenBank/DDBJ databases">
        <title>A functionally conserved STORR gene fusion in Papaver species that diverged 16.8 million years ago.</title>
        <authorList>
            <person name="Catania T."/>
        </authorList>
    </citation>
    <scope>NUCLEOTIDE SEQUENCE</scope>
    <source>
        <strain evidence="1">S-188037</strain>
    </source>
</reference>
<protein>
    <submittedName>
        <fullName evidence="1">Uncharacterized protein</fullName>
    </submittedName>
</protein>
<dbReference type="AlphaFoldDB" id="A0AAD4TL11"/>
<proteinExistence type="predicted"/>
<organism evidence="1 2">
    <name type="scientific">Papaver atlanticum</name>
    <dbReference type="NCBI Taxonomy" id="357466"/>
    <lineage>
        <taxon>Eukaryota</taxon>
        <taxon>Viridiplantae</taxon>
        <taxon>Streptophyta</taxon>
        <taxon>Embryophyta</taxon>
        <taxon>Tracheophyta</taxon>
        <taxon>Spermatophyta</taxon>
        <taxon>Magnoliopsida</taxon>
        <taxon>Ranunculales</taxon>
        <taxon>Papaveraceae</taxon>
        <taxon>Papaveroideae</taxon>
        <taxon>Papaver</taxon>
    </lineage>
</organism>